<dbReference type="GO" id="GO:0016791">
    <property type="term" value="F:phosphatase activity"/>
    <property type="evidence" value="ECO:0007669"/>
    <property type="project" value="TreeGrafter"/>
</dbReference>
<evidence type="ECO:0000256" key="1">
    <source>
        <dbReference type="ARBA" id="ARBA00022801"/>
    </source>
</evidence>
<evidence type="ECO:0000313" key="6">
    <source>
        <dbReference type="Proteomes" id="UP000198741"/>
    </source>
</evidence>
<keyword evidence="2" id="KW-0597">Phosphoprotein</keyword>
<dbReference type="SUPFAM" id="SSF52172">
    <property type="entry name" value="CheY-like"/>
    <property type="match status" value="1"/>
</dbReference>
<name>A0A1H0IR82_9ACTN</name>
<reference evidence="5 6" key="1">
    <citation type="submission" date="2016-10" db="EMBL/GenBank/DDBJ databases">
        <authorList>
            <person name="de Groot N.N."/>
        </authorList>
    </citation>
    <scope>NUCLEOTIDE SEQUENCE [LARGE SCALE GENOMIC DNA]</scope>
    <source>
        <strain evidence="6">P4-7,KCTC 19426,CECT 7604</strain>
    </source>
</reference>
<dbReference type="InterPro" id="IPR001789">
    <property type="entry name" value="Sig_transdc_resp-reg_receiver"/>
</dbReference>
<dbReference type="GO" id="GO:0000160">
    <property type="term" value="P:phosphorelay signal transduction system"/>
    <property type="evidence" value="ECO:0007669"/>
    <property type="project" value="InterPro"/>
</dbReference>
<organism evidence="5 6">
    <name type="scientific">Nakamurella panacisegetis</name>
    <dbReference type="NCBI Taxonomy" id="1090615"/>
    <lineage>
        <taxon>Bacteria</taxon>
        <taxon>Bacillati</taxon>
        <taxon>Actinomycetota</taxon>
        <taxon>Actinomycetes</taxon>
        <taxon>Nakamurellales</taxon>
        <taxon>Nakamurellaceae</taxon>
        <taxon>Nakamurella</taxon>
    </lineage>
</organism>
<dbReference type="InterPro" id="IPR011006">
    <property type="entry name" value="CheY-like_superfamily"/>
</dbReference>
<keyword evidence="3" id="KW-0175">Coiled coil</keyword>
<dbReference type="CDD" id="cd17536">
    <property type="entry name" value="REC_YesN-like"/>
    <property type="match status" value="1"/>
</dbReference>
<keyword evidence="6" id="KW-1185">Reference proteome</keyword>
<dbReference type="SMART" id="SM00331">
    <property type="entry name" value="PP2C_SIG"/>
    <property type="match status" value="1"/>
</dbReference>
<dbReference type="InterPro" id="IPR036457">
    <property type="entry name" value="PPM-type-like_dom_sf"/>
</dbReference>
<evidence type="ECO:0000256" key="3">
    <source>
        <dbReference type="SAM" id="Coils"/>
    </source>
</evidence>
<dbReference type="Gene3D" id="3.60.40.10">
    <property type="entry name" value="PPM-type phosphatase domain"/>
    <property type="match status" value="1"/>
</dbReference>
<dbReference type="RefSeq" id="WP_090474547.1">
    <property type="nucleotide sequence ID" value="NZ_LT629710.1"/>
</dbReference>
<dbReference type="STRING" id="1090615.SAMN04515671_0614"/>
<dbReference type="SMART" id="SM00448">
    <property type="entry name" value="REC"/>
    <property type="match status" value="1"/>
</dbReference>
<dbReference type="Proteomes" id="UP000198741">
    <property type="component" value="Chromosome I"/>
</dbReference>
<accession>A0A1H0IR82</accession>
<evidence type="ECO:0000313" key="5">
    <source>
        <dbReference type="EMBL" id="SDO33954.1"/>
    </source>
</evidence>
<feature type="coiled-coil region" evidence="3">
    <location>
        <begin position="148"/>
        <end position="175"/>
    </location>
</feature>
<dbReference type="PANTHER" id="PTHR43156:SF2">
    <property type="entry name" value="STAGE II SPORULATION PROTEIN E"/>
    <property type="match status" value="1"/>
</dbReference>
<protein>
    <submittedName>
        <fullName evidence="5">Response regulator receiver domain-containing protein</fullName>
    </submittedName>
</protein>
<dbReference type="PROSITE" id="PS50110">
    <property type="entry name" value="RESPONSE_REGULATORY"/>
    <property type="match status" value="1"/>
</dbReference>
<gene>
    <name evidence="5" type="ORF">SAMN04515671_0614</name>
</gene>
<feature type="domain" description="Response regulatory" evidence="4">
    <location>
        <begin position="6"/>
        <end position="121"/>
    </location>
</feature>
<dbReference type="InterPro" id="IPR001932">
    <property type="entry name" value="PPM-type_phosphatase-like_dom"/>
</dbReference>
<dbReference type="InterPro" id="IPR052016">
    <property type="entry name" value="Bact_Sigma-Reg"/>
</dbReference>
<evidence type="ECO:0000259" key="4">
    <source>
        <dbReference type="PROSITE" id="PS50110"/>
    </source>
</evidence>
<dbReference type="Pfam" id="PF07228">
    <property type="entry name" value="SpoIIE"/>
    <property type="match status" value="1"/>
</dbReference>
<evidence type="ECO:0000256" key="2">
    <source>
        <dbReference type="PROSITE-ProRule" id="PRU00169"/>
    </source>
</evidence>
<dbReference type="SUPFAM" id="SSF81606">
    <property type="entry name" value="PP2C-like"/>
    <property type="match status" value="1"/>
</dbReference>
<feature type="modified residue" description="4-aspartylphosphate" evidence="2">
    <location>
        <position position="56"/>
    </location>
</feature>
<proteinExistence type="predicted"/>
<dbReference type="Pfam" id="PF00072">
    <property type="entry name" value="Response_reg"/>
    <property type="match status" value="1"/>
</dbReference>
<dbReference type="EMBL" id="LT629710">
    <property type="protein sequence ID" value="SDO33954.1"/>
    <property type="molecule type" value="Genomic_DNA"/>
</dbReference>
<dbReference type="PANTHER" id="PTHR43156">
    <property type="entry name" value="STAGE II SPORULATION PROTEIN E-RELATED"/>
    <property type="match status" value="1"/>
</dbReference>
<sequence length="417" mass="43670">MTTQGVVVLAEDDADLGRFMMLALQKRAGVTVRLVADGRLALAALADGPVDVLVTDIQMPGMTGLELVQQVKETHPDLAIVMMTAHATVEYAVAALRHQVDEFLVKPVAAAELVSKVRQLAERSVLRRATAARATSGPDGDHAATDYERSLLAELNSASREHQSLTAQMDRAAQVQRDLLPRQLPVVAGYEFAGVCVPSFAIGGDFYDWHPTPGGVEFTIADVMGKGIAAAIMTATVRAVMRGLVPGGSPAEAIATAASALLGDLERTGTFVTVLHGRLDADTGTIAYADAGHGLSLHVHADGSHVRLTSNDLPIGIMDGSGWAAQSLTLSPGDSLIAFSDGLFDLLGGELGVLDDVATMVHTSATCQEVVDRITRLANRDVLPDDLTLIVIRRDAVASSTSASGAPVVAMSSEQRA</sequence>
<keyword evidence="1" id="KW-0378">Hydrolase</keyword>
<dbReference type="OrthoDB" id="9151676at2"/>
<dbReference type="AlphaFoldDB" id="A0A1H0IR82"/>
<dbReference type="Gene3D" id="3.40.50.2300">
    <property type="match status" value="1"/>
</dbReference>